<dbReference type="SUPFAM" id="SSF48173">
    <property type="entry name" value="Cryptochrome/photolyase FAD-binding domain"/>
    <property type="match status" value="1"/>
</dbReference>
<sequence>MKVQQIGGADSNVCKGRIGCLLTGAGMRQAEQGGMLNKLRMMMASFLVRMYGLLGEKLF</sequence>
<dbReference type="RefSeq" id="WP_268446281.1">
    <property type="nucleotide sequence ID" value="NZ_JALANC010000001.1"/>
</dbReference>
<name>A0AAP3CRY7_BACMO</name>
<gene>
    <name evidence="1" type="ORF">MOD07_10670</name>
</gene>
<organism evidence="1 2">
    <name type="scientific">Bacillus mojavensis</name>
    <dbReference type="NCBI Taxonomy" id="72360"/>
    <lineage>
        <taxon>Bacteria</taxon>
        <taxon>Bacillati</taxon>
        <taxon>Bacillota</taxon>
        <taxon>Bacilli</taxon>
        <taxon>Bacillales</taxon>
        <taxon>Bacillaceae</taxon>
        <taxon>Bacillus</taxon>
    </lineage>
</organism>
<proteinExistence type="predicted"/>
<dbReference type="EMBL" id="JALAQA010000005">
    <property type="protein sequence ID" value="MCY8510014.1"/>
    <property type="molecule type" value="Genomic_DNA"/>
</dbReference>
<reference evidence="1" key="1">
    <citation type="submission" date="2022-02" db="EMBL/GenBank/DDBJ databases">
        <title>Crop Bioprotection Bacillus Genome Sequencing.</title>
        <authorList>
            <person name="Dunlap C."/>
        </authorList>
    </citation>
    <scope>NUCLEOTIDE SEQUENCE</scope>
    <source>
        <strain evidence="1">CK3O2B-54A</strain>
    </source>
</reference>
<comment type="caution">
    <text evidence="1">The sequence shown here is derived from an EMBL/GenBank/DDBJ whole genome shotgun (WGS) entry which is preliminary data.</text>
</comment>
<evidence type="ECO:0000313" key="1">
    <source>
        <dbReference type="EMBL" id="MCY8510014.1"/>
    </source>
</evidence>
<dbReference type="AlphaFoldDB" id="A0AAP3CRY7"/>
<protein>
    <submittedName>
        <fullName evidence="1">Uncharacterized protein</fullName>
    </submittedName>
</protein>
<dbReference type="InterPro" id="IPR036134">
    <property type="entry name" value="Crypto/Photolyase_FAD-like_sf"/>
</dbReference>
<accession>A0AAP3CRY7</accession>
<evidence type="ECO:0000313" key="2">
    <source>
        <dbReference type="Proteomes" id="UP001075387"/>
    </source>
</evidence>
<dbReference type="Proteomes" id="UP001075387">
    <property type="component" value="Unassembled WGS sequence"/>
</dbReference>